<evidence type="ECO:0000313" key="3">
    <source>
        <dbReference type="Proteomes" id="UP001064489"/>
    </source>
</evidence>
<protein>
    <submittedName>
        <fullName evidence="2">Uncharacterized protein</fullName>
    </submittedName>
</protein>
<evidence type="ECO:0000313" key="2">
    <source>
        <dbReference type="EMBL" id="KAI9154587.1"/>
    </source>
</evidence>
<comment type="caution">
    <text evidence="2">The sequence shown here is derived from an EMBL/GenBank/DDBJ whole genome shotgun (WGS) entry which is preliminary data.</text>
</comment>
<feature type="compositionally biased region" description="Low complexity" evidence="1">
    <location>
        <begin position="222"/>
        <end position="233"/>
    </location>
</feature>
<dbReference type="AlphaFoldDB" id="A0AAD5I7U1"/>
<sequence length="242" mass="27181">MYEEPVHLSTLCDTRIKISRKLTAVQVENAAAQRFLWNEGELANIFVSDYRSIVVPLLKSFLEPHLQDLFYKDAEEKSEAAAKALLAEVEAETKNNNKEKTVRDFEGGGVRVVEGLLRGKRKPKMEDSIFQESCRCRRAICSSVEITPTTIVSPDIKLVCSEEKIFSYSNCNEIARWRRHDSCRSRSRDGGVSLVDEALRQVKMVAGGSLSQERLQRSARLPSPCDSDPPSSSLQRLMSKAA</sequence>
<reference evidence="2" key="2">
    <citation type="submission" date="2023-02" db="EMBL/GenBank/DDBJ databases">
        <authorList>
            <person name="Swenson N.G."/>
            <person name="Wegrzyn J.L."/>
            <person name="Mcevoy S.L."/>
        </authorList>
    </citation>
    <scope>NUCLEOTIDE SEQUENCE</scope>
    <source>
        <strain evidence="2">91603</strain>
        <tissue evidence="2">Leaf</tissue>
    </source>
</reference>
<feature type="region of interest" description="Disordered" evidence="1">
    <location>
        <begin position="209"/>
        <end position="242"/>
    </location>
</feature>
<proteinExistence type="predicted"/>
<evidence type="ECO:0000256" key="1">
    <source>
        <dbReference type="SAM" id="MobiDB-lite"/>
    </source>
</evidence>
<accession>A0AAD5I7U1</accession>
<name>A0AAD5I7U1_ACENE</name>
<keyword evidence="3" id="KW-1185">Reference proteome</keyword>
<organism evidence="2 3">
    <name type="scientific">Acer negundo</name>
    <name type="common">Box elder</name>
    <dbReference type="NCBI Taxonomy" id="4023"/>
    <lineage>
        <taxon>Eukaryota</taxon>
        <taxon>Viridiplantae</taxon>
        <taxon>Streptophyta</taxon>
        <taxon>Embryophyta</taxon>
        <taxon>Tracheophyta</taxon>
        <taxon>Spermatophyta</taxon>
        <taxon>Magnoliopsida</taxon>
        <taxon>eudicotyledons</taxon>
        <taxon>Gunneridae</taxon>
        <taxon>Pentapetalae</taxon>
        <taxon>rosids</taxon>
        <taxon>malvids</taxon>
        <taxon>Sapindales</taxon>
        <taxon>Sapindaceae</taxon>
        <taxon>Hippocastanoideae</taxon>
        <taxon>Acereae</taxon>
        <taxon>Acer</taxon>
    </lineage>
</organism>
<reference evidence="2" key="1">
    <citation type="journal article" date="2022" name="Plant J.">
        <title>Strategies of tolerance reflected in two North American maple genomes.</title>
        <authorList>
            <person name="McEvoy S.L."/>
            <person name="Sezen U.U."/>
            <person name="Trouern-Trend A."/>
            <person name="McMahon S.M."/>
            <person name="Schaberg P.G."/>
            <person name="Yang J."/>
            <person name="Wegrzyn J.L."/>
            <person name="Swenson N.G."/>
        </authorList>
    </citation>
    <scope>NUCLEOTIDE SEQUENCE</scope>
    <source>
        <strain evidence="2">91603</strain>
    </source>
</reference>
<gene>
    <name evidence="2" type="ORF">LWI28_028482</name>
</gene>
<dbReference type="Proteomes" id="UP001064489">
    <property type="component" value="Chromosome 11"/>
</dbReference>
<dbReference type="EMBL" id="JAJSOW010000108">
    <property type="protein sequence ID" value="KAI9154587.1"/>
    <property type="molecule type" value="Genomic_DNA"/>
</dbReference>